<evidence type="ECO:0000256" key="9">
    <source>
        <dbReference type="ARBA" id="ARBA00048679"/>
    </source>
</evidence>
<feature type="region of interest" description="Disordered" evidence="15">
    <location>
        <begin position="1188"/>
        <end position="1208"/>
    </location>
</feature>
<evidence type="ECO:0000256" key="14">
    <source>
        <dbReference type="SAM" id="Coils"/>
    </source>
</evidence>
<feature type="region of interest" description="Disordered" evidence="15">
    <location>
        <begin position="1442"/>
        <end position="1517"/>
    </location>
</feature>
<dbReference type="EMBL" id="JAWDGP010004038">
    <property type="protein sequence ID" value="KAK3768595.1"/>
    <property type="molecule type" value="Genomic_DNA"/>
</dbReference>
<dbReference type="GO" id="GO:0004674">
    <property type="term" value="F:protein serine/threonine kinase activity"/>
    <property type="evidence" value="ECO:0007669"/>
    <property type="project" value="UniProtKB-KW"/>
</dbReference>
<feature type="region of interest" description="Disordered" evidence="15">
    <location>
        <begin position="2100"/>
        <end position="2169"/>
    </location>
</feature>
<evidence type="ECO:0000256" key="11">
    <source>
        <dbReference type="ARBA" id="ARBA00080573"/>
    </source>
</evidence>
<feature type="region of interest" description="Disordered" evidence="15">
    <location>
        <begin position="916"/>
        <end position="946"/>
    </location>
</feature>
<feature type="compositionally biased region" description="Basic residues" evidence="15">
    <location>
        <begin position="822"/>
        <end position="836"/>
    </location>
</feature>
<dbReference type="PROSITE" id="PS00107">
    <property type="entry name" value="PROTEIN_KINASE_ATP"/>
    <property type="match status" value="1"/>
</dbReference>
<feature type="compositionally biased region" description="Polar residues" evidence="15">
    <location>
        <begin position="917"/>
        <end position="933"/>
    </location>
</feature>
<feature type="compositionally biased region" description="Low complexity" evidence="15">
    <location>
        <begin position="1981"/>
        <end position="1992"/>
    </location>
</feature>
<evidence type="ECO:0000256" key="3">
    <source>
        <dbReference type="ARBA" id="ARBA00022527"/>
    </source>
</evidence>
<feature type="compositionally biased region" description="Basic residues" evidence="15">
    <location>
        <begin position="614"/>
        <end position="623"/>
    </location>
</feature>
<evidence type="ECO:0000256" key="10">
    <source>
        <dbReference type="ARBA" id="ARBA00069016"/>
    </source>
</evidence>
<feature type="compositionally biased region" description="Basic residues" evidence="15">
    <location>
        <begin position="1442"/>
        <end position="1451"/>
    </location>
</feature>
<comment type="catalytic activity">
    <reaction evidence="8">
        <text>L-threonyl-[protein] + ATP = O-phospho-L-threonyl-[protein] + ADP + H(+)</text>
        <dbReference type="Rhea" id="RHEA:46608"/>
        <dbReference type="Rhea" id="RHEA-COMP:11060"/>
        <dbReference type="Rhea" id="RHEA-COMP:11605"/>
        <dbReference type="ChEBI" id="CHEBI:15378"/>
        <dbReference type="ChEBI" id="CHEBI:30013"/>
        <dbReference type="ChEBI" id="CHEBI:30616"/>
        <dbReference type="ChEBI" id="CHEBI:61977"/>
        <dbReference type="ChEBI" id="CHEBI:456216"/>
        <dbReference type="EC" id="2.7.11.1"/>
    </reaction>
</comment>
<feature type="region of interest" description="Disordered" evidence="15">
    <location>
        <begin position="613"/>
        <end position="664"/>
    </location>
</feature>
<feature type="region of interest" description="Disordered" evidence="15">
    <location>
        <begin position="822"/>
        <end position="848"/>
    </location>
</feature>
<comment type="similarity">
    <text evidence="1">Belongs to the protein kinase superfamily. STE Ser/Thr protein kinase family. STE20 subfamily.</text>
</comment>
<feature type="coiled-coil region" evidence="14">
    <location>
        <begin position="2327"/>
        <end position="2354"/>
    </location>
</feature>
<evidence type="ECO:0000256" key="12">
    <source>
        <dbReference type="PROSITE-ProRule" id="PRU00023"/>
    </source>
</evidence>
<feature type="compositionally biased region" description="Low complexity" evidence="15">
    <location>
        <begin position="2022"/>
        <end position="2033"/>
    </location>
</feature>
<evidence type="ECO:0000256" key="15">
    <source>
        <dbReference type="SAM" id="MobiDB-lite"/>
    </source>
</evidence>
<protein>
    <recommendedName>
        <fullName evidence="10">Mitogen-activated protein kinase kinase kinase 19</fullName>
        <ecNumber evidence="2">2.7.11.1</ecNumber>
    </recommendedName>
    <alternativeName>
        <fullName evidence="11">SPS1/STE20-related protein kinase YSK4</fullName>
    </alternativeName>
</protein>
<dbReference type="Pfam" id="PF12796">
    <property type="entry name" value="Ank_2"/>
    <property type="match status" value="2"/>
</dbReference>
<feature type="repeat" description="ANK" evidence="12">
    <location>
        <begin position="103"/>
        <end position="135"/>
    </location>
</feature>
<comment type="catalytic activity">
    <reaction evidence="9">
        <text>L-seryl-[protein] + ATP = O-phospho-L-seryl-[protein] + ADP + H(+)</text>
        <dbReference type="Rhea" id="RHEA:17989"/>
        <dbReference type="Rhea" id="RHEA-COMP:9863"/>
        <dbReference type="Rhea" id="RHEA-COMP:11604"/>
        <dbReference type="ChEBI" id="CHEBI:15378"/>
        <dbReference type="ChEBI" id="CHEBI:29999"/>
        <dbReference type="ChEBI" id="CHEBI:30616"/>
        <dbReference type="ChEBI" id="CHEBI:83421"/>
        <dbReference type="ChEBI" id="CHEBI:456216"/>
        <dbReference type="EC" id="2.7.11.1"/>
    </reaction>
</comment>
<feature type="compositionally biased region" description="Polar residues" evidence="15">
    <location>
        <begin position="751"/>
        <end position="770"/>
    </location>
</feature>
<evidence type="ECO:0000256" key="2">
    <source>
        <dbReference type="ARBA" id="ARBA00012513"/>
    </source>
</evidence>
<feature type="compositionally biased region" description="Basic and acidic residues" evidence="15">
    <location>
        <begin position="2062"/>
        <end position="2071"/>
    </location>
</feature>
<feature type="region of interest" description="Disordered" evidence="15">
    <location>
        <begin position="2209"/>
        <end position="2244"/>
    </location>
</feature>
<feature type="region of interest" description="Disordered" evidence="15">
    <location>
        <begin position="1389"/>
        <end position="1414"/>
    </location>
</feature>
<dbReference type="SMART" id="SM00220">
    <property type="entry name" value="S_TKc"/>
    <property type="match status" value="1"/>
</dbReference>
<evidence type="ECO:0000313" key="17">
    <source>
        <dbReference type="EMBL" id="KAK3768595.1"/>
    </source>
</evidence>
<evidence type="ECO:0000256" key="13">
    <source>
        <dbReference type="PROSITE-ProRule" id="PRU10141"/>
    </source>
</evidence>
<accession>A0AAE0ZG74</accession>
<dbReference type="PROSITE" id="PS00108">
    <property type="entry name" value="PROTEIN_KINASE_ST"/>
    <property type="match status" value="1"/>
</dbReference>
<keyword evidence="3" id="KW-0723">Serine/threonine-protein kinase</keyword>
<keyword evidence="18" id="KW-1185">Reference proteome</keyword>
<feature type="region of interest" description="Disordered" evidence="15">
    <location>
        <begin position="1776"/>
        <end position="1848"/>
    </location>
</feature>
<feature type="region of interest" description="Disordered" evidence="15">
    <location>
        <begin position="1006"/>
        <end position="1056"/>
    </location>
</feature>
<dbReference type="InterPro" id="IPR011009">
    <property type="entry name" value="Kinase-like_dom_sf"/>
</dbReference>
<dbReference type="SUPFAM" id="SSF48403">
    <property type="entry name" value="Ankyrin repeat"/>
    <property type="match status" value="1"/>
</dbReference>
<feature type="repeat" description="ANK" evidence="12">
    <location>
        <begin position="314"/>
        <end position="346"/>
    </location>
</feature>
<keyword evidence="12" id="KW-0040">ANK repeat</keyword>
<feature type="compositionally biased region" description="Low complexity" evidence="15">
    <location>
        <begin position="698"/>
        <end position="714"/>
    </location>
</feature>
<feature type="compositionally biased region" description="Low complexity" evidence="15">
    <location>
        <begin position="561"/>
        <end position="572"/>
    </location>
</feature>
<organism evidence="17 18">
    <name type="scientific">Elysia crispata</name>
    <name type="common">lettuce slug</name>
    <dbReference type="NCBI Taxonomy" id="231223"/>
    <lineage>
        <taxon>Eukaryota</taxon>
        <taxon>Metazoa</taxon>
        <taxon>Spiralia</taxon>
        <taxon>Lophotrochozoa</taxon>
        <taxon>Mollusca</taxon>
        <taxon>Gastropoda</taxon>
        <taxon>Heterobranchia</taxon>
        <taxon>Euthyneura</taxon>
        <taxon>Panpulmonata</taxon>
        <taxon>Sacoglossa</taxon>
        <taxon>Placobranchoidea</taxon>
        <taxon>Plakobranchidae</taxon>
        <taxon>Elysia</taxon>
    </lineage>
</organism>
<feature type="compositionally biased region" description="Polar residues" evidence="15">
    <location>
        <begin position="1683"/>
        <end position="1699"/>
    </location>
</feature>
<evidence type="ECO:0000256" key="7">
    <source>
        <dbReference type="ARBA" id="ARBA00022840"/>
    </source>
</evidence>
<dbReference type="InterPro" id="IPR017441">
    <property type="entry name" value="Protein_kinase_ATP_BS"/>
</dbReference>
<reference evidence="17" key="1">
    <citation type="journal article" date="2023" name="G3 (Bethesda)">
        <title>A reference genome for the long-term kleptoplast-retaining sea slug Elysia crispata morphotype clarki.</title>
        <authorList>
            <person name="Eastman K.E."/>
            <person name="Pendleton A.L."/>
            <person name="Shaikh M.A."/>
            <person name="Suttiyut T."/>
            <person name="Ogas R."/>
            <person name="Tomko P."/>
            <person name="Gavelis G."/>
            <person name="Widhalm J.R."/>
            <person name="Wisecaver J.H."/>
        </authorList>
    </citation>
    <scope>NUCLEOTIDE SEQUENCE</scope>
    <source>
        <strain evidence="17">ECLA1</strain>
    </source>
</reference>
<evidence type="ECO:0000259" key="16">
    <source>
        <dbReference type="PROSITE" id="PS50011"/>
    </source>
</evidence>
<gene>
    <name evidence="17" type="ORF">RRG08_006128</name>
</gene>
<feature type="compositionally biased region" description="Basic and acidic residues" evidence="15">
    <location>
        <begin position="1781"/>
        <end position="1792"/>
    </location>
</feature>
<feature type="repeat" description="ANK" evidence="12">
    <location>
        <begin position="245"/>
        <end position="280"/>
    </location>
</feature>
<feature type="compositionally biased region" description="Polar residues" evidence="15">
    <location>
        <begin position="633"/>
        <end position="643"/>
    </location>
</feature>
<feature type="domain" description="Protein kinase" evidence="16">
    <location>
        <begin position="2297"/>
        <end position="2559"/>
    </location>
</feature>
<feature type="region of interest" description="Disordered" evidence="15">
    <location>
        <begin position="496"/>
        <end position="516"/>
    </location>
</feature>
<feature type="compositionally biased region" description="Polar residues" evidence="15">
    <location>
        <begin position="724"/>
        <end position="740"/>
    </location>
</feature>
<dbReference type="Pfam" id="PF00069">
    <property type="entry name" value="Pkinase"/>
    <property type="match status" value="1"/>
</dbReference>
<keyword evidence="5 13" id="KW-0547">Nucleotide-binding</keyword>
<dbReference type="PROSITE" id="PS50088">
    <property type="entry name" value="ANK_REPEAT"/>
    <property type="match status" value="3"/>
</dbReference>
<comment type="caution">
    <text evidence="17">The sequence shown here is derived from an EMBL/GenBank/DDBJ whole genome shotgun (WGS) entry which is preliminary data.</text>
</comment>
<evidence type="ECO:0000256" key="6">
    <source>
        <dbReference type="ARBA" id="ARBA00022777"/>
    </source>
</evidence>
<feature type="region of interest" description="Disordered" evidence="15">
    <location>
        <begin position="546"/>
        <end position="594"/>
    </location>
</feature>
<dbReference type="CDD" id="cd06631">
    <property type="entry name" value="STKc_YSK4"/>
    <property type="match status" value="1"/>
</dbReference>
<dbReference type="InterPro" id="IPR000719">
    <property type="entry name" value="Prot_kinase_dom"/>
</dbReference>
<feature type="compositionally biased region" description="Polar residues" evidence="15">
    <location>
        <begin position="1389"/>
        <end position="1412"/>
    </location>
</feature>
<feature type="region of interest" description="Disordered" evidence="15">
    <location>
        <begin position="1676"/>
        <end position="1699"/>
    </location>
</feature>
<feature type="compositionally biased region" description="Polar residues" evidence="15">
    <location>
        <begin position="1504"/>
        <end position="1517"/>
    </location>
</feature>
<dbReference type="Proteomes" id="UP001283361">
    <property type="component" value="Unassembled WGS sequence"/>
</dbReference>
<keyword evidence="4" id="KW-0808">Transferase</keyword>
<keyword evidence="7 13" id="KW-0067">ATP-binding</keyword>
<dbReference type="InterPro" id="IPR002110">
    <property type="entry name" value="Ankyrin_rpt"/>
</dbReference>
<dbReference type="PANTHER" id="PTHR48016:SF56">
    <property type="entry name" value="MAPKK KINASE"/>
    <property type="match status" value="1"/>
</dbReference>
<feature type="region of interest" description="Disordered" evidence="15">
    <location>
        <begin position="1957"/>
        <end position="2080"/>
    </location>
</feature>
<feature type="compositionally biased region" description="Basic and acidic residues" evidence="15">
    <location>
        <begin position="389"/>
        <end position="402"/>
    </location>
</feature>
<evidence type="ECO:0000256" key="1">
    <source>
        <dbReference type="ARBA" id="ARBA00008874"/>
    </source>
</evidence>
<evidence type="ECO:0000256" key="5">
    <source>
        <dbReference type="ARBA" id="ARBA00022741"/>
    </source>
</evidence>
<feature type="compositionally biased region" description="Basic residues" evidence="15">
    <location>
        <begin position="1491"/>
        <end position="1503"/>
    </location>
</feature>
<feature type="compositionally biased region" description="Acidic residues" evidence="15">
    <location>
        <begin position="1565"/>
        <end position="1579"/>
    </location>
</feature>
<proteinExistence type="inferred from homology"/>
<feature type="region of interest" description="Disordered" evidence="15">
    <location>
        <begin position="1547"/>
        <end position="1579"/>
    </location>
</feature>
<keyword evidence="6" id="KW-0418">Kinase</keyword>
<feature type="compositionally biased region" description="Polar residues" evidence="15">
    <location>
        <begin position="1453"/>
        <end position="1473"/>
    </location>
</feature>
<feature type="region of interest" description="Disordered" evidence="15">
    <location>
        <begin position="690"/>
        <end position="785"/>
    </location>
</feature>
<dbReference type="PROSITE" id="PS50011">
    <property type="entry name" value="PROTEIN_KINASE_DOM"/>
    <property type="match status" value="1"/>
</dbReference>
<dbReference type="PANTHER" id="PTHR48016">
    <property type="entry name" value="MAP KINASE KINASE KINASE SSK2-RELATED-RELATED"/>
    <property type="match status" value="1"/>
</dbReference>
<sequence length="2571" mass="281665">MDVRSGTEVNENGSNERVNNRLISVSTSHMPSQANHIASRQNSTNRVSSAKYYDIASTILGGSADVEEVFLNAAKNGNLAKLEQLLEQRDTVDLDIDAKDKRTGNTALIWAAKRGHSKIVELLLQNGADTTLCNYEAQTALETAFSPVRTLLLDWLEKQPENSEKLLLQAAWQGNLAVVNRILHENSRVNVNCQNSEGLTPLMLVARDTLLFERLSKQLNRYYSPVQVVEQLLEARAEIHVTDNDGRSSLHYASQSRATVADKLVSALISGGMDVELRDRRLFTPIHLASQLGNTSNIVALADGGSSVNIKGFAGLTPLHMTAYNDHQKAAITLLNYGADVKITDDRGLTPFDVAKTRRMKNMLKEAWAEREKEEEGNGQKEMSSANHKKGEPNQLHDDGGKKKSNTTKKKPEVIFDSYVNYKGLSNTSSSNSRSRGSAQNQAAVARMKTLANVEKCKQAEKKILEEVEALKQSHPVLQRETTRMLGTTRNTKILPQIGRSCSPSPIRGAGGIEGDDEARKSWEELRQQMASRGRSVSDIKLGVSRHVTGSPLPGSDENGLLRSSSSLSRTSPVPKTLPPAPKSGRHKCSGSDSLLPNASDLAASYDSAVLSARGKKSIKSGHARNGVVKGTPRSQVFITQQESIREEDHKPLSSPDNEDNRLHNRVLDSPLDLARCRSFFKEEFVLEESRPKELHSASDPTSSYSGSSLSSSSPRDILGGTMPLSSTSAVLTQPSSSRSLRLDPGLETLLEQSASQEGMQRSGSATVPTSKIHGASCSTDNREANTTGAMNFTYYDLKDNGEKHKTSPRDNPAMPIIRTHRRLQQQHHQRVRRRSEHSLSSSVESEHGFTLLQNKPKHQPLGRAGSLKLADRWRHHSSAGLVADDSDLPEGSVNVHKSQSLDSISPRVQKGKELCHTTSGDNLCKSQRQSADTSKDDENINESTNLATKKEISGVEHDVSSSQVLPSMFYSEKTVNDKDQSVSTTIEPFSGKIKMMASTEFDNWDSYPSLEDETGDSKSSSARKVLETRSSKSKSSQRQRQSNSSMVSKSCSNVGDNVRNGAEVLVDSIRPQTVLDCNLPSDDQNFFERSLSFDQGLNNSARSTIQDVNGSARRGNISSHQAFEDSLRQSAGSPLAKKVNSTRPGPNRLFVVSEESVRKSSASKQKAEERAAATQVAQAKFREAAGVMTSQKTKTETEQKPQAVDSKVKTASKASFIEKNLMRNPRNVATAAKSRAAQTYKTDQNKAGSASKSGQISSEMKQENKARVSSFGGKLAAATSASSKRASATTVIGNTNAIVTPCAIIKDASIENNKAMHSVTNKENKSSVTNATASVKLAMASLQNNTKKVDEKPLCKQSVKDSETCKEPNLVTPNRSAMESPVKITFTEASSQPDNPSTAQHTNRKPQTPLQTPVIVNPFENFVNKYVKTNENATKDAVVKMKKTTHRAGKKSSVSSTPKARPNSCLTRTSSAGKKRGSKVKTGDADYRPKSGKKLSRRKSKQPHLTTESELSQDAKNPNTALISGIGWQLSTACVDSSNVQVTKDPKYNLTDSDLDNDFSVNADNDDENDFDDAYEDDDDDISEYAASEKGQQKERSSFDCKTNFVLESARDNTSIDTERRKNLLEVDQRLREAFKEKVIEHSPRFLEMKWRQETQTELHLPLAEDDGFPPMNLDVTHNLHAPQQKSDGGRNQNKSNQDQFQIESHYLLPEQTDMREKIERYDVQKTGDFQQEIFQGKLTPIPEGPSVLSRTENAISEFDKEMKGSKLSLLLDGGSDNSLDIHNDHREISRPTRNKSANSGSSKEAAKRSAQIKGSLMNNQRLQKPKNDNSNKYEYTPSGKAVRKRKSDLDLGAKFSEVENPIKNDKNNNNNEEDLEDAIEEIISSTNSSLASTLKNLNFDEDNHSVTSPGFGCHSLTDGDKSLLLRMRNCNYSSPFHAKSHKNYSSNFGEDDFDLPLSPTEVDDQSIPSMSATFPRNKSSFSSPHKSSTSGAQIHSKFDQVVQESVPGTKKDSDAKILTSSPSQSSFTSKSAGKTMPSVRSSLQDEHHSPNRQRLTRSTSTREIRKREGSTMAANDEEAKHLARVINSFRNMELHTSTSPGIHAAVSPSTRQPSKAVISSHASPGARSAKGPSRGSSGNLPVATALSNEGDGLGLPPRPSSCAGTTTKRAGRFHELKGEQEGVKNGVRPTIALPAVVTDVLSGGLTGSQGVKRSCNAGDPRNDVELARGSKPHTARSDEDGITAEEEKLLEQISKSDFVPSGISLEYLDSRRGSLAGSECTVDSIKSAHEDTIQWKKGNVLGKGAFGTVWCGLTSEGQLIAVKQIELTTLDHSKAQREYEKVQEEVELLKTLEHVNIVGYLGTSLEDNIVSIFMQFIPGGSIASILARFGALDEAVFRRYTRQILEGVSYLHNNDVIHRDIKGANVMLMPNGVIKLIDFGCAKRLCINLSLSQAEILKSMKGTPYWMAPEVVNETGHGKKSDIWSVGCSVFEMATRKPPWAEMNPMAAIFAIGSSSRPVPSLDEKFSPEARDFISQCLTRDQEKRPSAGQLLDHIFLTRKSAKKRQISE</sequence>
<feature type="region of interest" description="Disordered" evidence="15">
    <location>
        <begin position="1229"/>
        <end position="1268"/>
    </location>
</feature>
<dbReference type="GO" id="GO:0005524">
    <property type="term" value="F:ATP binding"/>
    <property type="evidence" value="ECO:0007669"/>
    <property type="project" value="UniProtKB-UniRule"/>
</dbReference>
<dbReference type="InterPro" id="IPR036770">
    <property type="entry name" value="Ankyrin_rpt-contain_sf"/>
</dbReference>
<feature type="region of interest" description="Disordered" evidence="15">
    <location>
        <begin position="368"/>
        <end position="412"/>
    </location>
</feature>
<evidence type="ECO:0000256" key="4">
    <source>
        <dbReference type="ARBA" id="ARBA00022679"/>
    </source>
</evidence>
<dbReference type="InterPro" id="IPR050538">
    <property type="entry name" value="MAP_kinase_kinase_kinase"/>
</dbReference>
<feature type="compositionally biased region" description="Low complexity" evidence="15">
    <location>
        <begin position="1039"/>
        <end position="1055"/>
    </location>
</feature>
<dbReference type="SUPFAM" id="SSF56112">
    <property type="entry name" value="Protein kinase-like (PK-like)"/>
    <property type="match status" value="1"/>
</dbReference>
<dbReference type="FunFam" id="1.10.510.10:FF:000331">
    <property type="entry name" value="Mitogen-activated protein kinase kinase kinase 19"/>
    <property type="match status" value="1"/>
</dbReference>
<dbReference type="Gene3D" id="1.25.40.20">
    <property type="entry name" value="Ankyrin repeat-containing domain"/>
    <property type="match status" value="3"/>
</dbReference>
<dbReference type="SMART" id="SM00248">
    <property type="entry name" value="ANK"/>
    <property type="match status" value="7"/>
</dbReference>
<dbReference type="InterPro" id="IPR008271">
    <property type="entry name" value="Ser/Thr_kinase_AS"/>
</dbReference>
<feature type="compositionally biased region" description="Polar residues" evidence="15">
    <location>
        <begin position="1968"/>
        <end position="1980"/>
    </location>
</feature>
<feature type="compositionally biased region" description="Polar residues" evidence="15">
    <location>
        <begin position="1237"/>
        <end position="1260"/>
    </location>
</feature>
<evidence type="ECO:0000256" key="8">
    <source>
        <dbReference type="ARBA" id="ARBA00047899"/>
    </source>
</evidence>
<dbReference type="EC" id="2.7.11.1" evidence="2"/>
<name>A0AAE0ZG74_9GAST</name>
<dbReference type="Gene3D" id="1.10.510.10">
    <property type="entry name" value="Transferase(Phosphotransferase) domain 1"/>
    <property type="match status" value="1"/>
</dbReference>
<feature type="binding site" evidence="13">
    <location>
        <position position="2325"/>
    </location>
    <ligand>
        <name>ATP</name>
        <dbReference type="ChEBI" id="CHEBI:30616"/>
    </ligand>
</feature>
<dbReference type="PROSITE" id="PS50297">
    <property type="entry name" value="ANK_REP_REGION"/>
    <property type="match status" value="3"/>
</dbReference>
<feature type="compositionally biased region" description="Basic and acidic residues" evidence="15">
    <location>
        <begin position="368"/>
        <end position="379"/>
    </location>
</feature>
<feature type="region of interest" description="Disordered" evidence="15">
    <location>
        <begin position="1126"/>
        <end position="1148"/>
    </location>
</feature>
<evidence type="ECO:0000313" key="18">
    <source>
        <dbReference type="Proteomes" id="UP001283361"/>
    </source>
</evidence>
<dbReference type="Pfam" id="PF00023">
    <property type="entry name" value="Ank"/>
    <property type="match status" value="1"/>
</dbReference>
<keyword evidence="14" id="KW-0175">Coiled coil</keyword>